<gene>
    <name evidence="1" type="ORF">HYH02_014617</name>
</gene>
<dbReference type="InterPro" id="IPR012341">
    <property type="entry name" value="6hp_glycosidase-like_sf"/>
</dbReference>
<sequence>MYQSHPQHADGGGGSLQLETKIHHHRKLVDELPARSALAAPAIAGQPPPLAGGNASLALNSGLLFGGPGWPSLTRAGPEVWAAGTLGSNASLAAAVSAALQPQESEQLEALCGRCLHQTITKSVEVRGIGHSVFVATGDIPDEWLRDGSVQLAVYLPRLAEHPLLRQLIEGAIRTQAYFILSDPWANSFRKGWTKPESLPKFDRQIGRGGWIATRNFEVDSGAYFLNLLWNYASTPGALWGAAAFLNDTLLHDAAALMVDTWTLEQRHEERSPYRYAELPREGRGAASNYTGMIWSGFRPSDDPNTYGYNIPVNMYAAGSLERLAALNERVWRDAALGAAARRLAADIRGGIDKFGVVPVPGDAGGARMYAYEVDGLGGVLASFDDPNIPSLLSVPLLGYAHYDPAVYAATRRRILSPANSHYFQGSQLRGCGSPHTPANYVWSLAHCVQGLTSPDPAERADMFRQLLQMQGDNGLMHESNDVNDPRRLTRPLFQWANTMLVVYYEQTFGRSCSQAAEALRLKGVSEREGRETLTPRNGGPDLPAYYDRLEQSIPHV</sequence>
<comment type="caution">
    <text evidence="1">The sequence shown here is derived from an EMBL/GenBank/DDBJ whole genome shotgun (WGS) entry which is preliminary data.</text>
</comment>
<dbReference type="GO" id="GO:0005975">
    <property type="term" value="P:carbohydrate metabolic process"/>
    <property type="evidence" value="ECO:0007669"/>
    <property type="project" value="InterPro"/>
</dbReference>
<reference evidence="1" key="1">
    <citation type="journal article" date="2020" name="bioRxiv">
        <title>Comparative genomics of Chlamydomonas.</title>
        <authorList>
            <person name="Craig R.J."/>
            <person name="Hasan A.R."/>
            <person name="Ness R.W."/>
            <person name="Keightley P.D."/>
        </authorList>
    </citation>
    <scope>NUCLEOTIDE SEQUENCE</scope>
    <source>
        <strain evidence="1">CCAP 11/173</strain>
    </source>
</reference>
<protein>
    <submittedName>
        <fullName evidence="1">Uncharacterized protein</fullName>
    </submittedName>
</protein>
<proteinExistence type="predicted"/>
<keyword evidence="2" id="KW-1185">Reference proteome</keyword>
<dbReference type="InterPro" id="IPR008928">
    <property type="entry name" value="6-hairpin_glycosidase_sf"/>
</dbReference>
<dbReference type="Pfam" id="PF06824">
    <property type="entry name" value="Glyco_hydro_125"/>
    <property type="match status" value="1"/>
</dbReference>
<dbReference type="PANTHER" id="PTHR31047:SF0">
    <property type="entry name" value="MEIOTICALLY UP-REGULATED GENE 157 PROTEIN"/>
    <property type="match status" value="1"/>
</dbReference>
<name>A0A835SLU8_9CHLO</name>
<dbReference type="PANTHER" id="PTHR31047">
    <property type="entry name" value="MEIOTICALLY UP-REGULATED GENE 157 PROTEIN"/>
    <property type="match status" value="1"/>
</dbReference>
<dbReference type="InterPro" id="IPR008313">
    <property type="entry name" value="GH125"/>
</dbReference>
<dbReference type="SMART" id="SM01149">
    <property type="entry name" value="DUF1237"/>
    <property type="match status" value="1"/>
</dbReference>
<dbReference type="SUPFAM" id="SSF48208">
    <property type="entry name" value="Six-hairpin glycosidases"/>
    <property type="match status" value="1"/>
</dbReference>
<dbReference type="OrthoDB" id="7771656at2759"/>
<accession>A0A835SLU8</accession>
<dbReference type="Gene3D" id="1.50.10.10">
    <property type="match status" value="1"/>
</dbReference>
<dbReference type="EMBL" id="JAEHOD010000101">
    <property type="protein sequence ID" value="KAG2427397.1"/>
    <property type="molecule type" value="Genomic_DNA"/>
</dbReference>
<dbReference type="Proteomes" id="UP000613740">
    <property type="component" value="Unassembled WGS sequence"/>
</dbReference>
<evidence type="ECO:0000313" key="1">
    <source>
        <dbReference type="EMBL" id="KAG2427397.1"/>
    </source>
</evidence>
<dbReference type="AlphaFoldDB" id="A0A835SLU8"/>
<evidence type="ECO:0000313" key="2">
    <source>
        <dbReference type="Proteomes" id="UP000613740"/>
    </source>
</evidence>
<organism evidence="1 2">
    <name type="scientific">Chlamydomonas schloesseri</name>
    <dbReference type="NCBI Taxonomy" id="2026947"/>
    <lineage>
        <taxon>Eukaryota</taxon>
        <taxon>Viridiplantae</taxon>
        <taxon>Chlorophyta</taxon>
        <taxon>core chlorophytes</taxon>
        <taxon>Chlorophyceae</taxon>
        <taxon>CS clade</taxon>
        <taxon>Chlamydomonadales</taxon>
        <taxon>Chlamydomonadaceae</taxon>
        <taxon>Chlamydomonas</taxon>
    </lineage>
</organism>